<dbReference type="Ensembl" id="ENSTNIT00000016352.1">
    <property type="protein sequence ID" value="ENSTNIP00000016141.1"/>
    <property type="gene ID" value="ENSTNIG00000013158.1"/>
</dbReference>
<dbReference type="PANTHER" id="PTHR46360:SF1">
    <property type="entry name" value="DISKS LARGE HOMOLOG 5"/>
    <property type="match status" value="1"/>
</dbReference>
<evidence type="ECO:0000313" key="3">
    <source>
        <dbReference type="Ensembl" id="ENSTNIP00000016141.1"/>
    </source>
</evidence>
<feature type="compositionally biased region" description="Basic and acidic residues" evidence="1">
    <location>
        <begin position="304"/>
        <end position="314"/>
    </location>
</feature>
<dbReference type="Proteomes" id="UP000007303">
    <property type="component" value="Unassembled WGS sequence"/>
</dbReference>
<name>H3D6K1_TETNG</name>
<dbReference type="InParanoid" id="H3D6K1"/>
<dbReference type="GO" id="GO:0035331">
    <property type="term" value="P:negative regulation of hippo signaling"/>
    <property type="evidence" value="ECO:0007669"/>
    <property type="project" value="TreeGrafter"/>
</dbReference>
<organism evidence="3 4">
    <name type="scientific">Tetraodon nigroviridis</name>
    <name type="common">Spotted green pufferfish</name>
    <name type="synonym">Chelonodon nigroviridis</name>
    <dbReference type="NCBI Taxonomy" id="99883"/>
    <lineage>
        <taxon>Eukaryota</taxon>
        <taxon>Metazoa</taxon>
        <taxon>Chordata</taxon>
        <taxon>Craniata</taxon>
        <taxon>Vertebrata</taxon>
        <taxon>Euteleostomi</taxon>
        <taxon>Actinopterygii</taxon>
        <taxon>Neopterygii</taxon>
        <taxon>Teleostei</taxon>
        <taxon>Neoteleostei</taxon>
        <taxon>Acanthomorphata</taxon>
        <taxon>Eupercaria</taxon>
        <taxon>Tetraodontiformes</taxon>
        <taxon>Tetradontoidea</taxon>
        <taxon>Tetraodontidae</taxon>
        <taxon>Tetraodon</taxon>
    </lineage>
</organism>
<dbReference type="PANTHER" id="PTHR46360">
    <property type="entry name" value="DISKS LARGE HOMOLOG 5"/>
    <property type="match status" value="1"/>
</dbReference>
<protein>
    <recommendedName>
        <fullName evidence="2">Disks large homolog 5 N-terminal domain-containing protein</fullName>
    </recommendedName>
</protein>
<dbReference type="AlphaFoldDB" id="H3D6K1"/>
<sequence length="314" mass="36530">MPSDSESSSSLSSVGTPGQASSPPPAHMDNQLVSEKMETVLFQLRHVTRERDELRKRLALSSPGTTFDDCRPNSKTGHDYERLKLQCMKAMADLQLQNQHSTTLKRCEEAVKKADFYHTLHGRLVGEHAQLKEELEVVRQDNIQLVRENNHIKQACEELRRLHDDDQREVADMRLLQKQVMREGTSDVLNKLYDTVVEKLEAMKNDYEALRKRYNEKTAGHNADLSRLDQAEEENHRLQKQLDMLLKQRDAAMHYQQQYSSSIRRFDNTQQELSKAVAQNKELQREMERLQSEVTRLKTQQLKASKDGEKFKQE</sequence>
<keyword evidence="4" id="KW-1185">Reference proteome</keyword>
<dbReference type="GeneTree" id="ENSGT00940000155303"/>
<dbReference type="InterPro" id="IPR006907">
    <property type="entry name" value="DLG5_N"/>
</dbReference>
<dbReference type="GO" id="GO:0005886">
    <property type="term" value="C:plasma membrane"/>
    <property type="evidence" value="ECO:0007669"/>
    <property type="project" value="TreeGrafter"/>
</dbReference>
<reference evidence="4" key="1">
    <citation type="journal article" date="2004" name="Nature">
        <title>Genome duplication in the teleost fish Tetraodon nigroviridis reveals the early vertebrate proto-karyotype.</title>
        <authorList>
            <person name="Jaillon O."/>
            <person name="Aury J.-M."/>
            <person name="Brunet F."/>
            <person name="Petit J.-L."/>
            <person name="Stange-Thomann N."/>
            <person name="Mauceli E."/>
            <person name="Bouneau L."/>
            <person name="Fischer C."/>
            <person name="Ozouf-Costaz C."/>
            <person name="Bernot A."/>
            <person name="Nicaud S."/>
            <person name="Jaffe D."/>
            <person name="Fisher S."/>
            <person name="Lutfalla G."/>
            <person name="Dossat C."/>
            <person name="Segurens B."/>
            <person name="Dasilva C."/>
            <person name="Salanoubat M."/>
            <person name="Levy M."/>
            <person name="Boudet N."/>
            <person name="Castellano S."/>
            <person name="Anthouard V."/>
            <person name="Jubin C."/>
            <person name="Castelli V."/>
            <person name="Katinka M."/>
            <person name="Vacherie B."/>
            <person name="Biemont C."/>
            <person name="Skalli Z."/>
            <person name="Cattolico L."/>
            <person name="Poulain J."/>
            <person name="De Berardinis V."/>
            <person name="Cruaud C."/>
            <person name="Duprat S."/>
            <person name="Brottier P."/>
            <person name="Coutanceau J.-P."/>
            <person name="Gouzy J."/>
            <person name="Parra G."/>
            <person name="Lardier G."/>
            <person name="Chapple C."/>
            <person name="McKernan K.J."/>
            <person name="McEwan P."/>
            <person name="Bosak S."/>
            <person name="Kellis M."/>
            <person name="Volff J.-N."/>
            <person name="Guigo R."/>
            <person name="Zody M.C."/>
            <person name="Mesirov J."/>
            <person name="Lindblad-Toh K."/>
            <person name="Birren B."/>
            <person name="Nusbaum C."/>
            <person name="Kahn D."/>
            <person name="Robinson-Rechavi M."/>
            <person name="Laudet V."/>
            <person name="Schachter V."/>
            <person name="Quetier F."/>
            <person name="Saurin W."/>
            <person name="Scarpelli C."/>
            <person name="Wincker P."/>
            <person name="Lander E.S."/>
            <person name="Weissenbach J."/>
            <person name="Roest Crollius H."/>
        </authorList>
    </citation>
    <scope>NUCLEOTIDE SEQUENCE [LARGE SCALE GENOMIC DNA]</scope>
</reference>
<dbReference type="Pfam" id="PF04822">
    <property type="entry name" value="Takusan"/>
    <property type="match status" value="1"/>
</dbReference>
<feature type="region of interest" description="Disordered" evidence="1">
    <location>
        <begin position="294"/>
        <end position="314"/>
    </location>
</feature>
<feature type="region of interest" description="Disordered" evidence="1">
    <location>
        <begin position="1"/>
        <end position="32"/>
    </location>
</feature>
<feature type="domain" description="Disks large homolog 5 N-terminal" evidence="2">
    <location>
        <begin position="19"/>
        <end position="104"/>
    </location>
</feature>
<evidence type="ECO:0000256" key="1">
    <source>
        <dbReference type="SAM" id="MobiDB-lite"/>
    </source>
</evidence>
<dbReference type="STRING" id="99883.ENSTNIP00000016141"/>
<evidence type="ECO:0000259" key="2">
    <source>
        <dbReference type="Pfam" id="PF04822"/>
    </source>
</evidence>
<feature type="compositionally biased region" description="Low complexity" evidence="1">
    <location>
        <begin position="1"/>
        <end position="13"/>
    </location>
</feature>
<dbReference type="OMA" id="FDDCKTS"/>
<evidence type="ECO:0000313" key="4">
    <source>
        <dbReference type="Proteomes" id="UP000007303"/>
    </source>
</evidence>
<dbReference type="InterPro" id="IPR053004">
    <property type="entry name" value="MAGUK_Signaling_Regulators"/>
</dbReference>
<reference evidence="3" key="3">
    <citation type="submission" date="2025-09" db="UniProtKB">
        <authorList>
            <consortium name="Ensembl"/>
        </authorList>
    </citation>
    <scope>IDENTIFICATION</scope>
</reference>
<feature type="compositionally biased region" description="Polar residues" evidence="1">
    <location>
        <begin position="294"/>
        <end position="303"/>
    </location>
</feature>
<proteinExistence type="predicted"/>
<reference evidence="3" key="2">
    <citation type="submission" date="2025-08" db="UniProtKB">
        <authorList>
            <consortium name="Ensembl"/>
        </authorList>
    </citation>
    <scope>IDENTIFICATION</scope>
</reference>
<accession>H3D6K1</accession>
<dbReference type="HOGENOM" id="CLU_887245_0_0_1"/>